<dbReference type="GO" id="GO:0000981">
    <property type="term" value="F:DNA-binding transcription factor activity, RNA polymerase II-specific"/>
    <property type="evidence" value="ECO:0007669"/>
    <property type="project" value="InterPro"/>
</dbReference>
<keyword evidence="2 10" id="KW-0479">Metal-binding</keyword>
<dbReference type="Gene3D" id="2.10.110.10">
    <property type="entry name" value="Cysteine Rich Protein"/>
    <property type="match status" value="2"/>
</dbReference>
<dbReference type="GO" id="GO:0040011">
    <property type="term" value="P:locomotion"/>
    <property type="evidence" value="ECO:0007669"/>
    <property type="project" value="EnsemblMetazoa"/>
</dbReference>
<feature type="region of interest" description="Disordered" evidence="12">
    <location>
        <begin position="91"/>
        <end position="115"/>
    </location>
</feature>
<accession>A0A8R1U7W1</accession>
<dbReference type="Proteomes" id="UP000005239">
    <property type="component" value="Unassembled WGS sequence"/>
</dbReference>
<evidence type="ECO:0000256" key="3">
    <source>
        <dbReference type="ARBA" id="ARBA00022737"/>
    </source>
</evidence>
<feature type="compositionally biased region" description="Low complexity" evidence="12">
    <location>
        <begin position="93"/>
        <end position="115"/>
    </location>
</feature>
<dbReference type="SMART" id="SM00389">
    <property type="entry name" value="HOX"/>
    <property type="match status" value="1"/>
</dbReference>
<keyword evidence="8 9" id="KW-0539">Nucleus</keyword>
<dbReference type="EnsemblMetazoa" id="PPA10677.1">
    <property type="protein sequence ID" value="PPA10677.1"/>
    <property type="gene ID" value="WBGene00100231"/>
</dbReference>
<evidence type="ECO:0000256" key="2">
    <source>
        <dbReference type="ARBA" id="ARBA00022723"/>
    </source>
</evidence>
<dbReference type="AlphaFoldDB" id="A0A2A6BN42"/>
<dbReference type="InterPro" id="IPR001356">
    <property type="entry name" value="HD"/>
</dbReference>
<dbReference type="SUPFAM" id="SSF46689">
    <property type="entry name" value="Homeodomain-like"/>
    <property type="match status" value="1"/>
</dbReference>
<keyword evidence="7 9" id="KW-0371">Homeobox</keyword>
<dbReference type="PANTHER" id="PTHR24204:SF8">
    <property type="entry name" value="TAILUP, ISOFORM A"/>
    <property type="match status" value="1"/>
</dbReference>
<evidence type="ECO:0000256" key="1">
    <source>
        <dbReference type="ARBA" id="ARBA00004123"/>
    </source>
</evidence>
<gene>
    <name evidence="13" type="primary">WBGene00100231</name>
</gene>
<evidence type="ECO:0000313" key="14">
    <source>
        <dbReference type="Proteomes" id="UP000005239"/>
    </source>
</evidence>
<reference evidence="14" key="1">
    <citation type="journal article" date="2008" name="Nat. Genet.">
        <title>The Pristionchus pacificus genome provides a unique perspective on nematode lifestyle and parasitism.</title>
        <authorList>
            <person name="Dieterich C."/>
            <person name="Clifton S.W."/>
            <person name="Schuster L.N."/>
            <person name="Chinwalla A."/>
            <person name="Delehaunty K."/>
            <person name="Dinkelacker I."/>
            <person name="Fulton L."/>
            <person name="Fulton R."/>
            <person name="Godfrey J."/>
            <person name="Minx P."/>
            <person name="Mitreva M."/>
            <person name="Roeseler W."/>
            <person name="Tian H."/>
            <person name="Witte H."/>
            <person name="Yang S.P."/>
            <person name="Wilson R.K."/>
            <person name="Sommer R.J."/>
        </authorList>
    </citation>
    <scope>NUCLEOTIDE SEQUENCE [LARGE SCALE GENOMIC DNA]</scope>
    <source>
        <strain evidence="14">PS312</strain>
    </source>
</reference>
<dbReference type="FunFam" id="1.10.10.60:FF:000041">
    <property type="entry name" value="insulin gene enhancer protein ISL-1"/>
    <property type="match status" value="1"/>
</dbReference>
<name>A0A2A6BN42_PRIPA</name>
<evidence type="ECO:0000256" key="9">
    <source>
        <dbReference type="PROSITE-ProRule" id="PRU00108"/>
    </source>
</evidence>
<keyword evidence="5 10" id="KW-0440">LIM domain</keyword>
<dbReference type="GO" id="GO:0160094">
    <property type="term" value="P:nematode pharynx development"/>
    <property type="evidence" value="ECO:0007669"/>
    <property type="project" value="EnsemblMetazoa"/>
</dbReference>
<keyword evidence="14" id="KW-1185">Reference proteome</keyword>
<dbReference type="Gene3D" id="1.10.10.60">
    <property type="entry name" value="Homeodomain-like"/>
    <property type="match status" value="1"/>
</dbReference>
<evidence type="ECO:0000313" key="13">
    <source>
        <dbReference type="EnsemblMetazoa" id="PPA10677.1"/>
    </source>
</evidence>
<dbReference type="PROSITE" id="PS50023">
    <property type="entry name" value="LIM_DOMAIN_2"/>
    <property type="match status" value="2"/>
</dbReference>
<dbReference type="Pfam" id="PF00412">
    <property type="entry name" value="LIM"/>
    <property type="match status" value="2"/>
</dbReference>
<keyword evidence="3" id="KW-0677">Repeat</keyword>
<evidence type="ECO:0000256" key="6">
    <source>
        <dbReference type="ARBA" id="ARBA00023125"/>
    </source>
</evidence>
<dbReference type="GO" id="GO:0060323">
    <property type="term" value="P:head morphogenesis"/>
    <property type="evidence" value="ECO:0007669"/>
    <property type="project" value="EnsemblMetazoa"/>
</dbReference>
<dbReference type="SUPFAM" id="SSF57716">
    <property type="entry name" value="Glucocorticoid receptor-like (DNA-binding domain)"/>
    <property type="match status" value="1"/>
</dbReference>
<feature type="compositionally biased region" description="Pro residues" evidence="12">
    <location>
        <begin position="483"/>
        <end position="497"/>
    </location>
</feature>
<evidence type="ECO:0000256" key="7">
    <source>
        <dbReference type="ARBA" id="ARBA00023155"/>
    </source>
</evidence>
<protein>
    <submittedName>
        <fullName evidence="13">Lim-7</fullName>
    </submittedName>
</protein>
<dbReference type="PANTHER" id="PTHR24204">
    <property type="entry name" value="INSULIN GENE ENHANCER PROTEIN"/>
    <property type="match status" value="1"/>
</dbReference>
<dbReference type="InterPro" id="IPR017970">
    <property type="entry name" value="Homeobox_CS"/>
</dbReference>
<dbReference type="PROSITE" id="PS50071">
    <property type="entry name" value="HOMEOBOX_2"/>
    <property type="match status" value="1"/>
</dbReference>
<dbReference type="PROSITE" id="PS00027">
    <property type="entry name" value="HOMEOBOX_1"/>
    <property type="match status" value="1"/>
</dbReference>
<dbReference type="InterPro" id="IPR009057">
    <property type="entry name" value="Homeodomain-like_sf"/>
</dbReference>
<dbReference type="InterPro" id="IPR047244">
    <property type="entry name" value="ISL1/2-like_LIM1"/>
</dbReference>
<dbReference type="InterPro" id="IPR001781">
    <property type="entry name" value="Znf_LIM"/>
</dbReference>
<dbReference type="CDD" id="cd09366">
    <property type="entry name" value="LIM1_Isl"/>
    <property type="match status" value="1"/>
</dbReference>
<feature type="region of interest" description="Disordered" evidence="12">
    <location>
        <begin position="483"/>
        <end position="503"/>
    </location>
</feature>
<evidence type="ECO:0000256" key="8">
    <source>
        <dbReference type="ARBA" id="ARBA00023242"/>
    </source>
</evidence>
<feature type="region of interest" description="Disordered" evidence="12">
    <location>
        <begin position="525"/>
        <end position="549"/>
    </location>
</feature>
<evidence type="ECO:0000256" key="5">
    <source>
        <dbReference type="ARBA" id="ARBA00023038"/>
    </source>
</evidence>
<dbReference type="GO" id="GO:0007409">
    <property type="term" value="P:axonogenesis"/>
    <property type="evidence" value="ECO:0000318"/>
    <property type="project" value="GO_Central"/>
</dbReference>
<feature type="region of interest" description="Disordered" evidence="12">
    <location>
        <begin position="286"/>
        <end position="321"/>
    </location>
</feature>
<feature type="DNA-binding region" description="Homeobox" evidence="9">
    <location>
        <begin position="364"/>
        <end position="423"/>
    </location>
</feature>
<evidence type="ECO:0000256" key="11">
    <source>
        <dbReference type="RuleBase" id="RU000682"/>
    </source>
</evidence>
<keyword evidence="4 10" id="KW-0862">Zinc</keyword>
<dbReference type="GO" id="GO:0045944">
    <property type="term" value="P:positive regulation of transcription by RNA polymerase II"/>
    <property type="evidence" value="ECO:0000318"/>
    <property type="project" value="GO_Central"/>
</dbReference>
<accession>A0A2A6BN42</accession>
<dbReference type="GO" id="GO:0048665">
    <property type="term" value="P:neuron fate specification"/>
    <property type="evidence" value="ECO:0000318"/>
    <property type="project" value="GO_Central"/>
</dbReference>
<evidence type="ECO:0000256" key="10">
    <source>
        <dbReference type="PROSITE-ProRule" id="PRU00125"/>
    </source>
</evidence>
<dbReference type="GO" id="GO:0035262">
    <property type="term" value="P:gonad morphogenesis"/>
    <property type="evidence" value="ECO:0007669"/>
    <property type="project" value="EnsemblMetazoa"/>
</dbReference>
<sequence>MATHPYSGHAYCVPNDANLDRVSIVKLLNHSAPLLSHTLATSLEVLLAFPAADSLVFRNKSTAPLHSLLRFGPGDQRSKMAAVSAARSLYAPSSSSRPSSSSGEESESSSSSSSSLFWKERKEEEHLQLASTLINTPPSPNAEKRPTTAGGASSNCAGCGGDIVDQFIFHVHPDMQYHASCLKCAQCHVYLTESSTTFVRNGQPYCREDYERLFTAKCSRCARHLGTADLVMRAAHHVFHVDCFKCAACDRHLRTGDEYVVTGEAIFCRVGCNGLQDPSLTPSLYNEDDSWETSTLTSLDPPVSTSPNFSSPKSEALTPPSAFPSTVPLPPAHGMPQCLPPNGLSMNGGGVGKKSKKDKNNRQATRVRTVLNENQLLILKRCYTQNQRPDAIIKEQLVEATGLNARVIRVWFQNKRCKDKKRQIAIRDGEVNAARERVLTSVRMNGVGPFSVASPSSHVDPSLQGEVVHHYAQWAVEGCPIEPFPPGHHGPPGPQPPMGMSYTDLSGGPDPAMMHGFASMPHPPPPFGLHPPGFSPHIMSDLSSPSCSE</sequence>
<dbReference type="GO" id="GO:0003677">
    <property type="term" value="F:DNA binding"/>
    <property type="evidence" value="ECO:0007669"/>
    <property type="project" value="UniProtKB-UniRule"/>
</dbReference>
<dbReference type="GO" id="GO:0002119">
    <property type="term" value="P:nematode larval development"/>
    <property type="evidence" value="ECO:0007669"/>
    <property type="project" value="EnsemblMetazoa"/>
</dbReference>
<dbReference type="InterPro" id="IPR047169">
    <property type="entry name" value="ISL1/2-like"/>
</dbReference>
<reference evidence="13" key="2">
    <citation type="submission" date="2022-06" db="UniProtKB">
        <authorList>
            <consortium name="EnsemblMetazoa"/>
        </authorList>
    </citation>
    <scope>IDENTIFICATION</scope>
    <source>
        <strain evidence="13">PS312</strain>
    </source>
</reference>
<dbReference type="SMART" id="SM00132">
    <property type="entry name" value="LIM"/>
    <property type="match status" value="2"/>
</dbReference>
<dbReference type="Pfam" id="PF00046">
    <property type="entry name" value="Homeodomain"/>
    <property type="match status" value="1"/>
</dbReference>
<organism evidence="13 14">
    <name type="scientific">Pristionchus pacificus</name>
    <name type="common">Parasitic nematode worm</name>
    <dbReference type="NCBI Taxonomy" id="54126"/>
    <lineage>
        <taxon>Eukaryota</taxon>
        <taxon>Metazoa</taxon>
        <taxon>Ecdysozoa</taxon>
        <taxon>Nematoda</taxon>
        <taxon>Chromadorea</taxon>
        <taxon>Rhabditida</taxon>
        <taxon>Rhabditina</taxon>
        <taxon>Diplogasteromorpha</taxon>
        <taxon>Diplogasteroidea</taxon>
        <taxon>Neodiplogasteridae</taxon>
        <taxon>Pristionchus</taxon>
    </lineage>
</organism>
<comment type="subcellular location">
    <subcellularLocation>
        <location evidence="1 9 11">Nucleus</location>
    </subcellularLocation>
</comment>
<feature type="compositionally biased region" description="Polar residues" evidence="12">
    <location>
        <begin position="292"/>
        <end position="313"/>
    </location>
</feature>
<dbReference type="GO" id="GO:0005634">
    <property type="term" value="C:nucleus"/>
    <property type="evidence" value="ECO:0007669"/>
    <property type="project" value="UniProtKB-SubCell"/>
</dbReference>
<dbReference type="GO" id="GO:0046872">
    <property type="term" value="F:metal ion binding"/>
    <property type="evidence" value="ECO:0007669"/>
    <property type="project" value="UniProtKB-KW"/>
</dbReference>
<keyword evidence="6 9" id="KW-0238">DNA-binding</keyword>
<evidence type="ECO:0000256" key="12">
    <source>
        <dbReference type="SAM" id="MobiDB-lite"/>
    </source>
</evidence>
<proteinExistence type="predicted"/>
<dbReference type="PROSITE" id="PS00478">
    <property type="entry name" value="LIM_DOMAIN_1"/>
    <property type="match status" value="1"/>
</dbReference>
<evidence type="ECO:0000256" key="4">
    <source>
        <dbReference type="ARBA" id="ARBA00022833"/>
    </source>
</evidence>
<dbReference type="CDD" id="cd00086">
    <property type="entry name" value="homeodomain"/>
    <property type="match status" value="1"/>
</dbReference>